<dbReference type="Proteomes" id="UP000198287">
    <property type="component" value="Unassembled WGS sequence"/>
</dbReference>
<name>A0A226F488_FOLCA</name>
<proteinExistence type="predicted"/>
<dbReference type="STRING" id="158441.A0A226F488"/>
<dbReference type="AlphaFoldDB" id="A0A226F488"/>
<keyword evidence="3" id="KW-1185">Reference proteome</keyword>
<dbReference type="SUPFAM" id="SSF81383">
    <property type="entry name" value="F-box domain"/>
    <property type="match status" value="1"/>
</dbReference>
<reference evidence="2 3" key="1">
    <citation type="submission" date="2015-12" db="EMBL/GenBank/DDBJ databases">
        <title>The genome of Folsomia candida.</title>
        <authorList>
            <person name="Faddeeva A."/>
            <person name="Derks M.F."/>
            <person name="Anvar Y."/>
            <person name="Smit S."/>
            <person name="Van Straalen N."/>
            <person name="Roelofs D."/>
        </authorList>
    </citation>
    <scope>NUCLEOTIDE SEQUENCE [LARGE SCALE GENOMIC DNA]</scope>
    <source>
        <strain evidence="2 3">VU population</strain>
        <tissue evidence="2">Whole body</tissue>
    </source>
</reference>
<protein>
    <submittedName>
        <fullName evidence="2">F-box only protein 22</fullName>
    </submittedName>
</protein>
<organism evidence="2 3">
    <name type="scientific">Folsomia candida</name>
    <name type="common">Springtail</name>
    <dbReference type="NCBI Taxonomy" id="158441"/>
    <lineage>
        <taxon>Eukaryota</taxon>
        <taxon>Metazoa</taxon>
        <taxon>Ecdysozoa</taxon>
        <taxon>Arthropoda</taxon>
        <taxon>Hexapoda</taxon>
        <taxon>Collembola</taxon>
        <taxon>Entomobryomorpha</taxon>
        <taxon>Isotomoidea</taxon>
        <taxon>Isotomidae</taxon>
        <taxon>Proisotominae</taxon>
        <taxon>Folsomia</taxon>
    </lineage>
</organism>
<sequence>MFENEMDQAGCPVFVQQYSIVKGILEKLTIRDLLSISKVCRTWSEVARVVRQQRKNAAQTFLWHPYGDHTSEVFEYYNGCSISDECQRFIDTAPDFGFPSVQELTQEQSWSPLFPQLRSAIIKDFNASFSEPQLMVVVATAAVDEYMPSDEDNITKLKIILSEIPRAIPCLVTISYGIVGSVKDKPISLEMENCEVPLVAGLRIPKVAGLFVKMFTVTKETNNKYKGKVDQENCQTILNIQPTDNVKAIVLFHTQVQKAGALKDAVFQYIKGHPHVALGGGAHYRNLASVCQGDFVPIGAGLIICGNDNVNVASVGLYDTKISKRNEEKLIEMKGCEFPDGDSFAFMFACNGRGANMHGGLIGTFTGGEYCHEVIPSRDVPAPPKFASSIEFAYTTVFVFVSYKYPTKHSVRS</sequence>
<dbReference type="PANTHER" id="PTHR14939:SF5">
    <property type="entry name" value="F-BOX ONLY PROTEIN 22"/>
    <property type="match status" value="1"/>
</dbReference>
<evidence type="ECO:0000259" key="1">
    <source>
        <dbReference type="Pfam" id="PF00646"/>
    </source>
</evidence>
<dbReference type="Pfam" id="PF00646">
    <property type="entry name" value="F-box"/>
    <property type="match status" value="1"/>
</dbReference>
<dbReference type="OMA" id="MFACNGR"/>
<evidence type="ECO:0000313" key="3">
    <source>
        <dbReference type="Proteomes" id="UP000198287"/>
    </source>
</evidence>
<gene>
    <name evidence="2" type="ORF">Fcan01_02922</name>
</gene>
<evidence type="ECO:0000313" key="2">
    <source>
        <dbReference type="EMBL" id="OXA64180.1"/>
    </source>
</evidence>
<dbReference type="InterPro" id="IPR036047">
    <property type="entry name" value="F-box-like_dom_sf"/>
</dbReference>
<dbReference type="PANTHER" id="PTHR14939">
    <property type="entry name" value="F-BOX ONLY PROTEIN 22"/>
    <property type="match status" value="1"/>
</dbReference>
<dbReference type="InterPro" id="IPR001810">
    <property type="entry name" value="F-box_dom"/>
</dbReference>
<dbReference type="GO" id="GO:0000209">
    <property type="term" value="P:protein polyubiquitination"/>
    <property type="evidence" value="ECO:0007669"/>
    <property type="project" value="TreeGrafter"/>
</dbReference>
<dbReference type="GO" id="GO:0032436">
    <property type="term" value="P:positive regulation of proteasomal ubiquitin-dependent protein catabolic process"/>
    <property type="evidence" value="ECO:0007669"/>
    <property type="project" value="TreeGrafter"/>
</dbReference>
<dbReference type="EMBL" id="LNIX01000001">
    <property type="protein sequence ID" value="OXA64180.1"/>
    <property type="molecule type" value="Genomic_DNA"/>
</dbReference>
<feature type="domain" description="F-box" evidence="1">
    <location>
        <begin position="21"/>
        <end position="48"/>
    </location>
</feature>
<comment type="caution">
    <text evidence="2">The sequence shown here is derived from an EMBL/GenBank/DDBJ whole genome shotgun (WGS) entry which is preliminary data.</text>
</comment>
<accession>A0A226F488</accession>
<dbReference type="OrthoDB" id="199913at2759"/>